<dbReference type="OrthoDB" id="2553298at2759"/>
<dbReference type="GeneID" id="19204830"/>
<dbReference type="Pfam" id="PF15377">
    <property type="entry name" value="DUF4604"/>
    <property type="match status" value="1"/>
</dbReference>
<dbReference type="EMBL" id="JH711575">
    <property type="protein sequence ID" value="EIW83668.1"/>
    <property type="molecule type" value="Genomic_DNA"/>
</dbReference>
<feature type="compositionally biased region" description="Acidic residues" evidence="1">
    <location>
        <begin position="38"/>
        <end position="57"/>
    </location>
</feature>
<feature type="compositionally biased region" description="Basic and acidic residues" evidence="1">
    <location>
        <begin position="77"/>
        <end position="90"/>
    </location>
</feature>
<dbReference type="InterPro" id="IPR027911">
    <property type="entry name" value="DUF4604"/>
</dbReference>
<feature type="compositionally biased region" description="Basic and acidic residues" evidence="1">
    <location>
        <begin position="110"/>
        <end position="124"/>
    </location>
</feature>
<evidence type="ECO:0000313" key="4">
    <source>
        <dbReference type="Proteomes" id="UP000053558"/>
    </source>
</evidence>
<evidence type="ECO:0000256" key="1">
    <source>
        <dbReference type="SAM" id="MobiDB-lite"/>
    </source>
</evidence>
<dbReference type="AlphaFoldDB" id="A0A5M3MWZ8"/>
<feature type="compositionally biased region" description="Low complexity" evidence="1">
    <location>
        <begin position="160"/>
        <end position="175"/>
    </location>
</feature>
<organism evidence="3 4">
    <name type="scientific">Coniophora puteana (strain RWD-64-598)</name>
    <name type="common">Brown rot fungus</name>
    <dbReference type="NCBI Taxonomy" id="741705"/>
    <lineage>
        <taxon>Eukaryota</taxon>
        <taxon>Fungi</taxon>
        <taxon>Dikarya</taxon>
        <taxon>Basidiomycota</taxon>
        <taxon>Agaricomycotina</taxon>
        <taxon>Agaricomycetes</taxon>
        <taxon>Agaricomycetidae</taxon>
        <taxon>Boletales</taxon>
        <taxon>Coniophorineae</taxon>
        <taxon>Coniophoraceae</taxon>
        <taxon>Coniophora</taxon>
    </lineage>
</organism>
<feature type="compositionally biased region" description="Basic and acidic residues" evidence="1">
    <location>
        <begin position="148"/>
        <end position="158"/>
    </location>
</feature>
<dbReference type="Proteomes" id="UP000053558">
    <property type="component" value="Unassembled WGS sequence"/>
</dbReference>
<dbReference type="RefSeq" id="XP_007765608.1">
    <property type="nucleotide sequence ID" value="XM_007767418.1"/>
</dbReference>
<dbReference type="KEGG" id="cput:CONPUDRAFT_163008"/>
<protein>
    <recommendedName>
        <fullName evidence="2">DUF4604 domain-containing protein</fullName>
    </recommendedName>
</protein>
<feature type="region of interest" description="Disordered" evidence="1">
    <location>
        <begin position="32"/>
        <end position="219"/>
    </location>
</feature>
<keyword evidence="4" id="KW-1185">Reference proteome</keyword>
<dbReference type="OMA" id="MSKEPTR"/>
<accession>A0A5M3MWZ8</accession>
<feature type="domain" description="DUF4604" evidence="2">
    <location>
        <begin position="14"/>
        <end position="218"/>
    </location>
</feature>
<reference evidence="4" key="1">
    <citation type="journal article" date="2012" name="Science">
        <title>The Paleozoic origin of enzymatic lignin decomposition reconstructed from 31 fungal genomes.</title>
        <authorList>
            <person name="Floudas D."/>
            <person name="Binder M."/>
            <person name="Riley R."/>
            <person name="Barry K."/>
            <person name="Blanchette R.A."/>
            <person name="Henrissat B."/>
            <person name="Martinez A.T."/>
            <person name="Otillar R."/>
            <person name="Spatafora J.W."/>
            <person name="Yadav J.S."/>
            <person name="Aerts A."/>
            <person name="Benoit I."/>
            <person name="Boyd A."/>
            <person name="Carlson A."/>
            <person name="Copeland A."/>
            <person name="Coutinho P.M."/>
            <person name="de Vries R.P."/>
            <person name="Ferreira P."/>
            <person name="Findley K."/>
            <person name="Foster B."/>
            <person name="Gaskell J."/>
            <person name="Glotzer D."/>
            <person name="Gorecki P."/>
            <person name="Heitman J."/>
            <person name="Hesse C."/>
            <person name="Hori C."/>
            <person name="Igarashi K."/>
            <person name="Jurgens J.A."/>
            <person name="Kallen N."/>
            <person name="Kersten P."/>
            <person name="Kohler A."/>
            <person name="Kuees U."/>
            <person name="Kumar T.K.A."/>
            <person name="Kuo A."/>
            <person name="LaButti K."/>
            <person name="Larrondo L.F."/>
            <person name="Lindquist E."/>
            <person name="Ling A."/>
            <person name="Lombard V."/>
            <person name="Lucas S."/>
            <person name="Lundell T."/>
            <person name="Martin R."/>
            <person name="McLaughlin D.J."/>
            <person name="Morgenstern I."/>
            <person name="Morin E."/>
            <person name="Murat C."/>
            <person name="Nagy L.G."/>
            <person name="Nolan M."/>
            <person name="Ohm R.A."/>
            <person name="Patyshakuliyeva A."/>
            <person name="Rokas A."/>
            <person name="Ruiz-Duenas F.J."/>
            <person name="Sabat G."/>
            <person name="Salamov A."/>
            <person name="Samejima M."/>
            <person name="Schmutz J."/>
            <person name="Slot J.C."/>
            <person name="St John F."/>
            <person name="Stenlid J."/>
            <person name="Sun H."/>
            <person name="Sun S."/>
            <person name="Syed K."/>
            <person name="Tsang A."/>
            <person name="Wiebenga A."/>
            <person name="Young D."/>
            <person name="Pisabarro A."/>
            <person name="Eastwood D.C."/>
            <person name="Martin F."/>
            <person name="Cullen D."/>
            <person name="Grigoriev I.V."/>
            <person name="Hibbett D.S."/>
        </authorList>
    </citation>
    <scope>NUCLEOTIDE SEQUENCE [LARGE SCALE GENOMIC DNA]</scope>
    <source>
        <strain evidence="4">RWD-64-598 SS2</strain>
    </source>
</reference>
<proteinExistence type="predicted"/>
<sequence>MPPKELNRHQLSSRLAYNAGETPAFLRKLQNRVKGIPEDEDEDAPQYYDEDGQEFYDDGSGRPPIPQRPSGGGEGSGGRERPPIPERPEGDAGSADEDDMDEAPQVVVLKEGKHLNAREAENERRRARGLPPLPNDTLPAAADDTKDDDAKSSKEKLKSKAPPGLSFSSGGAASAAKKKRKIVGDGAEDDAPEPQSKKPAKKKSKKAGKILLSFGDDEV</sequence>
<gene>
    <name evidence="3" type="ORF">CONPUDRAFT_163008</name>
</gene>
<comment type="caution">
    <text evidence="3">The sequence shown here is derived from an EMBL/GenBank/DDBJ whole genome shotgun (WGS) entry which is preliminary data.</text>
</comment>
<name>A0A5M3MWZ8_CONPW</name>
<evidence type="ECO:0000313" key="3">
    <source>
        <dbReference type="EMBL" id="EIW83668.1"/>
    </source>
</evidence>
<evidence type="ECO:0000259" key="2">
    <source>
        <dbReference type="Pfam" id="PF15377"/>
    </source>
</evidence>
<feature type="compositionally biased region" description="Basic residues" evidence="1">
    <location>
        <begin position="198"/>
        <end position="208"/>
    </location>
</feature>